<feature type="domain" description="DUF4283" evidence="2">
    <location>
        <begin position="137"/>
        <end position="217"/>
    </location>
</feature>
<dbReference type="PANTHER" id="PTHR33233">
    <property type="entry name" value="ENDONUCLEASE/EXONUCLEASE/PHOSPHATASE"/>
    <property type="match status" value="1"/>
</dbReference>
<protein>
    <recommendedName>
        <fullName evidence="2">DUF4283 domain-containing protein</fullName>
    </recommendedName>
</protein>
<gene>
    <name evidence="4" type="primary">LOC110802635</name>
</gene>
<reference evidence="3" key="1">
    <citation type="journal article" date="2021" name="Nat. Commun.">
        <title>Genomic analyses provide insights into spinach domestication and the genetic basis of agronomic traits.</title>
        <authorList>
            <person name="Cai X."/>
            <person name="Sun X."/>
            <person name="Xu C."/>
            <person name="Sun H."/>
            <person name="Wang X."/>
            <person name="Ge C."/>
            <person name="Zhang Z."/>
            <person name="Wang Q."/>
            <person name="Fei Z."/>
            <person name="Jiao C."/>
            <person name="Wang Q."/>
        </authorList>
    </citation>
    <scope>NUCLEOTIDE SEQUENCE [LARGE SCALE GENOMIC DNA]</scope>
    <source>
        <strain evidence="3">cv. Varoflay</strain>
    </source>
</reference>
<accession>A0A9R0J9L8</accession>
<feature type="region of interest" description="Disordered" evidence="1">
    <location>
        <begin position="54"/>
        <end position="89"/>
    </location>
</feature>
<evidence type="ECO:0000313" key="3">
    <source>
        <dbReference type="Proteomes" id="UP000813463"/>
    </source>
</evidence>
<dbReference type="InterPro" id="IPR025558">
    <property type="entry name" value="DUF4283"/>
</dbReference>
<name>A0A9R0J9L8_SPIOL</name>
<dbReference type="Proteomes" id="UP000813463">
    <property type="component" value="Chromosome 4"/>
</dbReference>
<evidence type="ECO:0000259" key="2">
    <source>
        <dbReference type="Pfam" id="PF14111"/>
    </source>
</evidence>
<dbReference type="AlphaFoldDB" id="A0A9R0J9L8"/>
<dbReference type="RefSeq" id="XP_021863766.2">
    <property type="nucleotide sequence ID" value="XM_022008074.2"/>
</dbReference>
<dbReference type="Pfam" id="PF14111">
    <property type="entry name" value="DUF4283"/>
    <property type="match status" value="1"/>
</dbReference>
<dbReference type="GeneID" id="110802635"/>
<feature type="region of interest" description="Disordered" evidence="1">
    <location>
        <begin position="410"/>
        <end position="431"/>
    </location>
</feature>
<proteinExistence type="predicted"/>
<keyword evidence="3" id="KW-1185">Reference proteome</keyword>
<dbReference type="PANTHER" id="PTHR33233:SF17">
    <property type="entry name" value="DUF4283 DOMAIN-CONTAINING PROTEIN"/>
    <property type="match status" value="1"/>
</dbReference>
<sequence length="431" mass="47431">METQMEPLQIPRSLEEVQGRGVLGGAALEKVREMMKTVNVVLGLRNGMETLGEGGVISTQETEHTRNVEQDEGEGVQPQQSQAGGNGVPKQPWVSLFKPKPLTSKGVSLSFIAPTVCDGSPVAMLEQANLDEMSVIWESPVIMYMVGDRPSIGAVIRFVEKDWNIVSKPQVLLHEEGYFVIKFASKKERDSILMAGPHSFFGKPVIVKPWSPEFNFQAEVLRVGPIWVRFPNLPLNCWGAGSLSRIGSLLGVPLFADECTTCQQRISFARILIEIDVTKSLPRNVMLKDPTGKTFKQQVDYDWLPPFCPTCKMIGHVCGKDKKNTARLVPAAHAQKKVQKVWVPKQVVVVEEPKQASESVNVMVEDETSNEMDTSMDSVITPKAPIQDDGWRVVSRRRKVTSSPVHNTGLAQVGYAGEDGGEIGAPSHIPP</sequence>
<dbReference type="KEGG" id="soe:110802635"/>
<organism evidence="3 4">
    <name type="scientific">Spinacia oleracea</name>
    <name type="common">Spinach</name>
    <dbReference type="NCBI Taxonomy" id="3562"/>
    <lineage>
        <taxon>Eukaryota</taxon>
        <taxon>Viridiplantae</taxon>
        <taxon>Streptophyta</taxon>
        <taxon>Embryophyta</taxon>
        <taxon>Tracheophyta</taxon>
        <taxon>Spermatophyta</taxon>
        <taxon>Magnoliopsida</taxon>
        <taxon>eudicotyledons</taxon>
        <taxon>Gunneridae</taxon>
        <taxon>Pentapetalae</taxon>
        <taxon>Caryophyllales</taxon>
        <taxon>Chenopodiaceae</taxon>
        <taxon>Chenopodioideae</taxon>
        <taxon>Anserineae</taxon>
        <taxon>Spinacia</taxon>
    </lineage>
</organism>
<evidence type="ECO:0000256" key="1">
    <source>
        <dbReference type="SAM" id="MobiDB-lite"/>
    </source>
</evidence>
<reference evidence="4" key="2">
    <citation type="submission" date="2025-08" db="UniProtKB">
        <authorList>
            <consortium name="RefSeq"/>
        </authorList>
    </citation>
    <scope>IDENTIFICATION</scope>
    <source>
        <tissue evidence="4">Leaf</tissue>
    </source>
</reference>
<evidence type="ECO:0000313" key="4">
    <source>
        <dbReference type="RefSeq" id="XP_021863766.2"/>
    </source>
</evidence>